<keyword evidence="5 15" id="KW-0479">Metal-binding</keyword>
<comment type="catalytic activity">
    <reaction evidence="12">
        <text>(+)-piperitol + reduced [NADPH--hemoprotein reductase] + O2 = (+)-sesamin + oxidized [NADPH--hemoprotein reductase] + 2 H2O + H(+)</text>
        <dbReference type="Rhea" id="RHEA:56780"/>
        <dbReference type="Rhea" id="RHEA-COMP:11964"/>
        <dbReference type="Rhea" id="RHEA-COMP:11965"/>
        <dbReference type="ChEBI" id="CHEBI:15377"/>
        <dbReference type="ChEBI" id="CHEBI:15378"/>
        <dbReference type="ChEBI" id="CHEBI:15379"/>
        <dbReference type="ChEBI" id="CHEBI:57618"/>
        <dbReference type="ChEBI" id="CHEBI:58210"/>
        <dbReference type="ChEBI" id="CHEBI:66470"/>
        <dbReference type="ChEBI" id="CHEBI:141003"/>
        <dbReference type="EC" id="1.14.19.74"/>
    </reaction>
    <physiologicalReaction direction="left-to-right" evidence="12">
        <dbReference type="Rhea" id="RHEA:56781"/>
    </physiologicalReaction>
</comment>
<keyword evidence="3 15" id="KW-0349">Heme</keyword>
<keyword evidence="7 16" id="KW-0560">Oxidoreductase</keyword>
<evidence type="ECO:0000256" key="17">
    <source>
        <dbReference type="SAM" id="Phobius"/>
    </source>
</evidence>
<evidence type="ECO:0000256" key="14">
    <source>
        <dbReference type="ARBA" id="ARBA00066876"/>
    </source>
</evidence>
<dbReference type="InterPro" id="IPR001128">
    <property type="entry name" value="Cyt_P450"/>
</dbReference>
<comment type="cofactor">
    <cofactor evidence="15">
        <name>heme</name>
        <dbReference type="ChEBI" id="CHEBI:30413"/>
    </cofactor>
</comment>
<keyword evidence="6 17" id="KW-1133">Transmembrane helix</keyword>
<dbReference type="PANTHER" id="PTHR47947">
    <property type="entry name" value="CYTOCHROME P450 82C3-RELATED"/>
    <property type="match status" value="1"/>
</dbReference>
<reference evidence="18" key="1">
    <citation type="journal article" date="2017" name="Sci. Rep.">
        <title>Elucidation of terpenoid metabolism in Scoparia dulcis by RNA-seq analysis.</title>
        <authorList>
            <person name="Yamamura Y."/>
            <person name="Kurosaki F."/>
            <person name="Lee J.B."/>
        </authorList>
    </citation>
    <scope>NUCLEOTIDE SEQUENCE</scope>
    <source>
        <tissue evidence="18">Mixture of leaf and root</tissue>
    </source>
</reference>
<dbReference type="PRINTS" id="PR00385">
    <property type="entry name" value="P450"/>
</dbReference>
<evidence type="ECO:0000256" key="5">
    <source>
        <dbReference type="ARBA" id="ARBA00022723"/>
    </source>
</evidence>
<evidence type="ECO:0000256" key="11">
    <source>
        <dbReference type="ARBA" id="ARBA00052022"/>
    </source>
</evidence>
<dbReference type="EC" id="1.14.19.74" evidence="14"/>
<evidence type="ECO:0000256" key="1">
    <source>
        <dbReference type="ARBA" id="ARBA00004167"/>
    </source>
</evidence>
<evidence type="ECO:0000256" key="9">
    <source>
        <dbReference type="ARBA" id="ARBA00023033"/>
    </source>
</evidence>
<accession>A0A1W7HBX3</accession>
<dbReference type="GO" id="GO:0016020">
    <property type="term" value="C:membrane"/>
    <property type="evidence" value="ECO:0007669"/>
    <property type="project" value="UniProtKB-SubCell"/>
</dbReference>
<evidence type="ECO:0000256" key="8">
    <source>
        <dbReference type="ARBA" id="ARBA00023004"/>
    </source>
</evidence>
<dbReference type="Pfam" id="PF00067">
    <property type="entry name" value="p450"/>
    <property type="match status" value="1"/>
</dbReference>
<evidence type="ECO:0000256" key="3">
    <source>
        <dbReference type="ARBA" id="ARBA00022617"/>
    </source>
</evidence>
<dbReference type="PRINTS" id="PR00463">
    <property type="entry name" value="EP450I"/>
</dbReference>
<comment type="catalytic activity">
    <reaction evidence="11">
        <text>(+)-pinoresinol + reduced [NADPH--hemoprotein reductase] + O2 = (+)-piperitol + oxidized [NADPH--hemoprotein reductase] + 2 H2O + H(+)</text>
        <dbReference type="Rhea" id="RHEA:56776"/>
        <dbReference type="Rhea" id="RHEA-COMP:11964"/>
        <dbReference type="Rhea" id="RHEA-COMP:11965"/>
        <dbReference type="ChEBI" id="CHEBI:40"/>
        <dbReference type="ChEBI" id="CHEBI:15377"/>
        <dbReference type="ChEBI" id="CHEBI:15378"/>
        <dbReference type="ChEBI" id="CHEBI:15379"/>
        <dbReference type="ChEBI" id="CHEBI:57618"/>
        <dbReference type="ChEBI" id="CHEBI:58210"/>
        <dbReference type="ChEBI" id="CHEBI:141003"/>
        <dbReference type="EC" id="1.14.19.74"/>
    </reaction>
    <physiologicalReaction direction="left-to-right" evidence="11">
        <dbReference type="Rhea" id="RHEA:56777"/>
    </physiologicalReaction>
</comment>
<comment type="similarity">
    <text evidence="2 16">Belongs to the cytochrome P450 family.</text>
</comment>
<name>A0A1W7HBX3_SCODU</name>
<evidence type="ECO:0000256" key="7">
    <source>
        <dbReference type="ARBA" id="ARBA00023002"/>
    </source>
</evidence>
<keyword evidence="8 15" id="KW-0408">Iron</keyword>
<keyword evidence="9 16" id="KW-0503">Monooxygenase</keyword>
<dbReference type="CDD" id="cd20653">
    <property type="entry name" value="CYP81"/>
    <property type="match status" value="1"/>
</dbReference>
<keyword evidence="10 17" id="KW-0472">Membrane</keyword>
<dbReference type="GO" id="GO:0005506">
    <property type="term" value="F:iron ion binding"/>
    <property type="evidence" value="ECO:0007669"/>
    <property type="project" value="InterPro"/>
</dbReference>
<evidence type="ECO:0000256" key="6">
    <source>
        <dbReference type="ARBA" id="ARBA00022989"/>
    </source>
</evidence>
<dbReference type="GO" id="GO:0020037">
    <property type="term" value="F:heme binding"/>
    <property type="evidence" value="ECO:0007669"/>
    <property type="project" value="InterPro"/>
</dbReference>
<comment type="function">
    <text evidence="13">Involved in the biosynthesis of (+)-sesamin, a furofuran class lignan. Functions in a dual catalytic mode. Catalyzes the synthesis of (+)-sesamin from (+)- pinoresinol by formation of two successive methylenedioxy bridges on (+)-pinoresinol and (+)-piperitol, respectively.</text>
</comment>
<evidence type="ECO:0000256" key="2">
    <source>
        <dbReference type="ARBA" id="ARBA00010617"/>
    </source>
</evidence>
<dbReference type="PROSITE" id="PS00086">
    <property type="entry name" value="CYTOCHROME_P450"/>
    <property type="match status" value="1"/>
</dbReference>
<dbReference type="InterPro" id="IPR036396">
    <property type="entry name" value="Cyt_P450_sf"/>
</dbReference>
<evidence type="ECO:0000313" key="18">
    <source>
        <dbReference type="EMBL" id="BAX34746.1"/>
    </source>
</evidence>
<evidence type="ECO:0000256" key="12">
    <source>
        <dbReference type="ARBA" id="ARBA00052057"/>
    </source>
</evidence>
<dbReference type="PANTHER" id="PTHR47947:SF62">
    <property type="entry name" value="CYTOCHROME P450, FAMILY 81, SUBFAMILY D, POLYPEPTIDE 5"/>
    <property type="match status" value="1"/>
</dbReference>
<protein>
    <recommendedName>
        <fullName evidence="14">(+)-piperitol/(+)-sesamin synthase</fullName>
        <ecNumber evidence="14">1.14.19.74</ecNumber>
    </recommendedName>
</protein>
<dbReference type="AlphaFoldDB" id="A0A1W7HBX3"/>
<feature type="binding site" description="axial binding residue" evidence="15">
    <location>
        <position position="434"/>
    </location>
    <ligand>
        <name>heme</name>
        <dbReference type="ChEBI" id="CHEBI:30413"/>
    </ligand>
    <ligandPart>
        <name>Fe</name>
        <dbReference type="ChEBI" id="CHEBI:18248"/>
    </ligandPart>
</feature>
<evidence type="ECO:0000256" key="15">
    <source>
        <dbReference type="PIRSR" id="PIRSR602401-1"/>
    </source>
</evidence>
<dbReference type="GO" id="GO:0102915">
    <property type="term" value="F:piperitol synthase activity"/>
    <property type="evidence" value="ECO:0007669"/>
    <property type="project" value="UniProtKB-EC"/>
</dbReference>
<comment type="subcellular location">
    <subcellularLocation>
        <location evidence="1">Membrane</location>
        <topology evidence="1">Single-pass membrane protein</topology>
    </subcellularLocation>
</comment>
<evidence type="ECO:0000256" key="4">
    <source>
        <dbReference type="ARBA" id="ARBA00022692"/>
    </source>
</evidence>
<feature type="transmembrane region" description="Helical" evidence="17">
    <location>
        <begin position="6"/>
        <end position="24"/>
    </location>
</feature>
<evidence type="ECO:0000256" key="10">
    <source>
        <dbReference type="ARBA" id="ARBA00023136"/>
    </source>
</evidence>
<dbReference type="FunFam" id="1.10.630.10:FF:000023">
    <property type="entry name" value="Cytochrome P450 family protein"/>
    <property type="match status" value="1"/>
</dbReference>
<dbReference type="InterPro" id="IPR050651">
    <property type="entry name" value="Plant_Cytochrome_P450_Monoox"/>
</dbReference>
<dbReference type="Gene3D" id="1.10.630.10">
    <property type="entry name" value="Cytochrome P450"/>
    <property type="match status" value="1"/>
</dbReference>
<dbReference type="SUPFAM" id="SSF48264">
    <property type="entry name" value="Cytochrome P450"/>
    <property type="match status" value="1"/>
</dbReference>
<sequence>METSWLTWLCTIISLSVLVLAFKLSSKKRLKLPPSPAPRLPFLGHFLLLKSPLHQTCHQLSQKLGPIFSLNIGNRYIVVVSSSTLVEECFTKNDIVLANRPKFPIGQYIGYNFSTLVASSYNEKWRNLRRVSAIEVFSSIRLNTFTSIRQDEVRRLLQKLYRRSNDAFARVELRNMLTELTFNNIMRMVSGKRYFGEEEDDEKAKYFRVLIEDVFQLGGAVNPGNFSPFFRWIDYQGYEKKLKRTAEKMDVFLQGMLDEQRRDKSKDTVISHLLSLQESQPEYYNDTDIKGLIIVMLLAGTDTSAVTLEWAMSALLNHPKELEKARAEIDNFAGNDRLINESDISKLPYLQSIVSETFRLFPATPLLIAHESSDDCKIGGYDIPKETILLVNAWAVHRDPTVWDDPTSFKPERFRNGEAGPPKLIPFGMGRRSCPGSGLAQRMVGLTLGSLIQCFEWERIDEDVIDMTEGEGVSMPKAVPLVARCRARNVLHGVLGGA</sequence>
<evidence type="ECO:0000256" key="16">
    <source>
        <dbReference type="RuleBase" id="RU000461"/>
    </source>
</evidence>
<organism evidence="18">
    <name type="scientific">Scoparia dulcis</name>
    <name type="common">Sweet broom</name>
    <name type="synonym">Capraria dulcis</name>
    <dbReference type="NCBI Taxonomy" id="107240"/>
    <lineage>
        <taxon>Eukaryota</taxon>
        <taxon>Viridiplantae</taxon>
        <taxon>Streptophyta</taxon>
        <taxon>Embryophyta</taxon>
        <taxon>Tracheophyta</taxon>
        <taxon>Spermatophyta</taxon>
        <taxon>Magnoliopsida</taxon>
        <taxon>eudicotyledons</taxon>
        <taxon>Gunneridae</taxon>
        <taxon>Pentapetalae</taxon>
        <taxon>asterids</taxon>
        <taxon>lamiids</taxon>
        <taxon>Lamiales</taxon>
        <taxon>Plantaginaceae</taxon>
        <taxon>Gratioleae</taxon>
        <taxon>Scoparia</taxon>
    </lineage>
</organism>
<dbReference type="InterPro" id="IPR002401">
    <property type="entry name" value="Cyt_P450_E_grp-I"/>
</dbReference>
<dbReference type="EMBL" id="FX983121">
    <property type="protein sequence ID" value="BAX34746.1"/>
    <property type="molecule type" value="mRNA"/>
</dbReference>
<keyword evidence="4 17" id="KW-0812">Transmembrane</keyword>
<dbReference type="InterPro" id="IPR017972">
    <property type="entry name" value="Cyt_P450_CS"/>
</dbReference>
<proteinExistence type="evidence at transcript level"/>
<evidence type="ECO:0000256" key="13">
    <source>
        <dbReference type="ARBA" id="ARBA00056759"/>
    </source>
</evidence>